<dbReference type="InterPro" id="IPR039426">
    <property type="entry name" value="TonB-dep_rcpt-like"/>
</dbReference>
<dbReference type="PROSITE" id="PS52016">
    <property type="entry name" value="TONB_DEPENDENT_REC_3"/>
    <property type="match status" value="1"/>
</dbReference>
<keyword evidence="5" id="KW-0410">Iron transport</keyword>
<keyword evidence="4 14" id="KW-1134">Transmembrane beta strand</keyword>
<gene>
    <name evidence="19" type="ORF">LT85_2974</name>
</gene>
<dbReference type="Pfam" id="PF07715">
    <property type="entry name" value="Plug"/>
    <property type="match status" value="1"/>
</dbReference>
<dbReference type="InterPro" id="IPR037066">
    <property type="entry name" value="Plug_dom_sf"/>
</dbReference>
<keyword evidence="12 19" id="KW-0675">Receptor</keyword>
<evidence type="ECO:0000313" key="19">
    <source>
        <dbReference type="EMBL" id="AIY42132.1"/>
    </source>
</evidence>
<dbReference type="EMBL" id="CP009962">
    <property type="protein sequence ID" value="AIY42132.1"/>
    <property type="molecule type" value="Genomic_DNA"/>
</dbReference>
<keyword evidence="10 15" id="KW-0798">TonB box</keyword>
<sequence length="741" mass="80069">MTQCIVGAFTCTFLAIPVTSYADMQSGAIDAASASGDSGVATVVVSGYKETATKNALSQGSLDARSAQSIVGDSYVRNFTSPVADFSQVFQITPGAFSYSPNGVGMGNAGTTVRGLTDSQYLVTFDGIPFNDTNGVSHHSYVFFPNMTVGGAVVDRSPGSAATIGQATFGGSLNLLSRELEPNQRTSVTGSYGTWDTRMLVLEHETGQFGQDGDQNLMINAQQMKSDGYQTYNNQDRKAFSAKYQYNLTPNTVFTAFTSVMEVKNNQLDAGAPTRAQIAKFGDNYLNSNDPTQSNYFGYNLYDVTTNFQYVGITSNLGNGWKVDDKLYNYGYMNRQKIGGAPVSSAMTAAAETGIDKFNSYHTTGNLLRFSQDSSMGTLRTGLWLEYANSDRHQISSNELNGWQDAPAPRFSETYQTITAQPYIEYEFKVNDDLKITPGLKYSHYKQDYDHLQDLKKVGPLGGTINKSNNSITGGLPSISNSVNYSDFLPTLDVHYMLRPNWSTYAQFAAGDLIPPTSVYDAPNAKVATPPKAQKSSTFQIGTDWKSDEFTFDANIYHVKLDNSYTCNTDPADPTTQICVASGTEITQGVEVEGTALLGNGFSVYANGTLGTTKYSGGALDGKWVAGAPGNTETLGLIYAKGTWNSAVYAKRVGKLYNDGITTGSYVINPVVLTNLFVNYTIKKPTFFSKQAKVQLAVNNLFDKHSITGISGNASTANPSPDDLLTLLPARSVTLSVTLDF</sequence>
<feature type="chain" id="PRO_5001983372" evidence="16">
    <location>
        <begin position="23"/>
        <end position="741"/>
    </location>
</feature>
<dbReference type="Pfam" id="PF00593">
    <property type="entry name" value="TonB_dep_Rec_b-barrel"/>
    <property type="match status" value="1"/>
</dbReference>
<evidence type="ECO:0000259" key="18">
    <source>
        <dbReference type="Pfam" id="PF07715"/>
    </source>
</evidence>
<evidence type="ECO:0000259" key="17">
    <source>
        <dbReference type="Pfam" id="PF00593"/>
    </source>
</evidence>
<keyword evidence="8" id="KW-0408">Iron</keyword>
<evidence type="ECO:0000256" key="1">
    <source>
        <dbReference type="ARBA" id="ARBA00004571"/>
    </source>
</evidence>
<feature type="domain" description="TonB-dependent receptor plug" evidence="18">
    <location>
        <begin position="81"/>
        <end position="171"/>
    </location>
</feature>
<evidence type="ECO:0000256" key="9">
    <source>
        <dbReference type="ARBA" id="ARBA00023065"/>
    </source>
</evidence>
<evidence type="ECO:0000256" key="14">
    <source>
        <dbReference type="PROSITE-ProRule" id="PRU01360"/>
    </source>
</evidence>
<evidence type="ECO:0000256" key="11">
    <source>
        <dbReference type="ARBA" id="ARBA00023136"/>
    </source>
</evidence>
<evidence type="ECO:0000256" key="7">
    <source>
        <dbReference type="ARBA" id="ARBA00022729"/>
    </source>
</evidence>
<protein>
    <submittedName>
        <fullName evidence="19">TonB-dependent receptor</fullName>
    </submittedName>
</protein>
<dbReference type="InterPro" id="IPR036942">
    <property type="entry name" value="Beta-barrel_TonB_sf"/>
</dbReference>
<dbReference type="Proteomes" id="UP000030302">
    <property type="component" value="Chromosome"/>
</dbReference>
<evidence type="ECO:0000256" key="2">
    <source>
        <dbReference type="ARBA" id="ARBA00009810"/>
    </source>
</evidence>
<dbReference type="AlphaFoldDB" id="A0A0A1FGW6"/>
<dbReference type="InterPro" id="IPR000531">
    <property type="entry name" value="Beta-barrel_TonB"/>
</dbReference>
<accession>A0A0A1FGW6</accession>
<keyword evidence="6 14" id="KW-0812">Transmembrane</keyword>
<evidence type="ECO:0000256" key="15">
    <source>
        <dbReference type="RuleBase" id="RU003357"/>
    </source>
</evidence>
<keyword evidence="11 14" id="KW-0472">Membrane</keyword>
<dbReference type="Gene3D" id="2.40.170.20">
    <property type="entry name" value="TonB-dependent receptor, beta-barrel domain"/>
    <property type="match status" value="1"/>
</dbReference>
<evidence type="ECO:0000313" key="20">
    <source>
        <dbReference type="Proteomes" id="UP000030302"/>
    </source>
</evidence>
<dbReference type="GO" id="GO:0015344">
    <property type="term" value="F:siderophore uptake transmembrane transporter activity"/>
    <property type="evidence" value="ECO:0007669"/>
    <property type="project" value="TreeGrafter"/>
</dbReference>
<dbReference type="KEGG" id="care:LT85_2974"/>
<evidence type="ECO:0000256" key="6">
    <source>
        <dbReference type="ARBA" id="ARBA00022692"/>
    </source>
</evidence>
<evidence type="ECO:0000256" key="16">
    <source>
        <dbReference type="SAM" id="SignalP"/>
    </source>
</evidence>
<dbReference type="PANTHER" id="PTHR32552">
    <property type="entry name" value="FERRICHROME IRON RECEPTOR-RELATED"/>
    <property type="match status" value="1"/>
</dbReference>
<name>A0A0A1FGW6_9BURK</name>
<evidence type="ECO:0000256" key="13">
    <source>
        <dbReference type="ARBA" id="ARBA00023237"/>
    </source>
</evidence>
<proteinExistence type="inferred from homology"/>
<dbReference type="SUPFAM" id="SSF56935">
    <property type="entry name" value="Porins"/>
    <property type="match status" value="1"/>
</dbReference>
<evidence type="ECO:0000256" key="4">
    <source>
        <dbReference type="ARBA" id="ARBA00022452"/>
    </source>
</evidence>
<keyword evidence="20" id="KW-1185">Reference proteome</keyword>
<evidence type="ECO:0000256" key="10">
    <source>
        <dbReference type="ARBA" id="ARBA00023077"/>
    </source>
</evidence>
<dbReference type="STRING" id="279058.LT85_2974"/>
<evidence type="ECO:0000256" key="8">
    <source>
        <dbReference type="ARBA" id="ARBA00023004"/>
    </source>
</evidence>
<keyword evidence="3 14" id="KW-0813">Transport</keyword>
<dbReference type="InterPro" id="IPR012910">
    <property type="entry name" value="Plug_dom"/>
</dbReference>
<reference evidence="20" key="1">
    <citation type="journal article" date="2014" name="Soil Biol. Biochem.">
        <title>Structure and function of bacterial communities in ageing soils: Insights from the Mendocino ecological staircase.</title>
        <authorList>
            <person name="Uroz S."/>
            <person name="Tech J.J."/>
            <person name="Sawaya N.A."/>
            <person name="Frey-Klett P."/>
            <person name="Leveau J.H.J."/>
        </authorList>
    </citation>
    <scope>NUCLEOTIDE SEQUENCE [LARGE SCALE GENOMIC DNA]</scope>
    <source>
        <strain evidence="20">Cal35</strain>
    </source>
</reference>
<comment type="subcellular location">
    <subcellularLocation>
        <location evidence="1 14">Cell outer membrane</location>
        <topology evidence="1 14">Multi-pass membrane protein</topology>
    </subcellularLocation>
</comment>
<feature type="signal peptide" evidence="16">
    <location>
        <begin position="1"/>
        <end position="22"/>
    </location>
</feature>
<dbReference type="HOGENOM" id="CLU_012813_0_0_4"/>
<keyword evidence="9" id="KW-0406">Ion transport</keyword>
<dbReference type="PANTHER" id="PTHR32552:SF68">
    <property type="entry name" value="FERRICHROME OUTER MEMBRANE TRANSPORTER_PHAGE RECEPTOR"/>
    <property type="match status" value="1"/>
</dbReference>
<evidence type="ECO:0000256" key="5">
    <source>
        <dbReference type="ARBA" id="ARBA00022496"/>
    </source>
</evidence>
<keyword evidence="7 16" id="KW-0732">Signal</keyword>
<dbReference type="Gene3D" id="2.170.130.10">
    <property type="entry name" value="TonB-dependent receptor, plug domain"/>
    <property type="match status" value="1"/>
</dbReference>
<feature type="domain" description="TonB-dependent receptor-like beta-barrel" evidence="17">
    <location>
        <begin position="270"/>
        <end position="701"/>
    </location>
</feature>
<dbReference type="GO" id="GO:0009279">
    <property type="term" value="C:cell outer membrane"/>
    <property type="evidence" value="ECO:0007669"/>
    <property type="project" value="UniProtKB-SubCell"/>
</dbReference>
<organism evidence="19 20">
    <name type="scientific">Collimonas arenae</name>
    <dbReference type="NCBI Taxonomy" id="279058"/>
    <lineage>
        <taxon>Bacteria</taxon>
        <taxon>Pseudomonadati</taxon>
        <taxon>Pseudomonadota</taxon>
        <taxon>Betaproteobacteria</taxon>
        <taxon>Burkholderiales</taxon>
        <taxon>Oxalobacteraceae</taxon>
        <taxon>Collimonas</taxon>
    </lineage>
</organism>
<evidence type="ECO:0000256" key="12">
    <source>
        <dbReference type="ARBA" id="ARBA00023170"/>
    </source>
</evidence>
<comment type="similarity">
    <text evidence="2 14 15">Belongs to the TonB-dependent receptor family.</text>
</comment>
<keyword evidence="13 14" id="KW-0998">Cell outer membrane</keyword>
<evidence type="ECO:0000256" key="3">
    <source>
        <dbReference type="ARBA" id="ARBA00022448"/>
    </source>
</evidence>